<dbReference type="GO" id="GO:0140359">
    <property type="term" value="F:ABC-type transporter activity"/>
    <property type="evidence" value="ECO:0007669"/>
    <property type="project" value="InterPro"/>
</dbReference>
<sequence>MAPNPMNRTLTDILIMVKRNLLRYRRMPQLIVFSFIQPVMFVLLFAYVFGGAIHTDTKYINYLIPGIIVQTVIFGAMMTGVGLADDLSKGMIDRFRSLPMARSAVLAGRTISETIRNFFVIIVMTLVGYAIGFRIEHGFFKYFLAILLTLLFGFAFSWVSATIGLAVKNVEIAQTAGFIWVFPLVFASSIFVPTNTLSGPVKWFAEHNPISYTTNTVRALSLGTPVGDNVWYSLIWAAALLIVFVPLAVYRYRKIS</sequence>
<proteinExistence type="inferred from homology"/>
<keyword evidence="4 5" id="KW-0472">Membrane</keyword>
<dbReference type="InterPro" id="IPR047817">
    <property type="entry name" value="ABC2_TM_bact-type"/>
</dbReference>
<dbReference type="Proteomes" id="UP000177682">
    <property type="component" value="Unassembled WGS sequence"/>
</dbReference>
<dbReference type="InterPro" id="IPR013525">
    <property type="entry name" value="ABC2_TM"/>
</dbReference>
<keyword evidence="5" id="KW-1003">Cell membrane</keyword>
<keyword evidence="2 5" id="KW-0812">Transmembrane</keyword>
<feature type="transmembrane region" description="Helical" evidence="5">
    <location>
        <begin position="142"/>
        <end position="165"/>
    </location>
</feature>
<feature type="transmembrane region" description="Helical" evidence="5">
    <location>
        <begin position="62"/>
        <end position="84"/>
    </location>
</feature>
<name>A0A1F5PL22_9BACT</name>
<organism evidence="7 8">
    <name type="scientific">Candidatus Doudnabacteria bacterium RIFCSPHIGHO2_12_FULL_48_16</name>
    <dbReference type="NCBI Taxonomy" id="1817838"/>
    <lineage>
        <taxon>Bacteria</taxon>
        <taxon>Candidatus Doudnaibacteriota</taxon>
    </lineage>
</organism>
<keyword evidence="5" id="KW-0813">Transport</keyword>
<dbReference type="PIRSF" id="PIRSF006648">
    <property type="entry name" value="DrrB"/>
    <property type="match status" value="1"/>
</dbReference>
<keyword evidence="3 5" id="KW-1133">Transmembrane helix</keyword>
<accession>A0A1F5PL22</accession>
<dbReference type="InterPro" id="IPR051784">
    <property type="entry name" value="Nod_factor_ABC_transporter"/>
</dbReference>
<feature type="transmembrane region" description="Helical" evidence="5">
    <location>
        <begin position="172"/>
        <end position="192"/>
    </location>
</feature>
<dbReference type="Pfam" id="PF01061">
    <property type="entry name" value="ABC2_membrane"/>
    <property type="match status" value="1"/>
</dbReference>
<evidence type="ECO:0000256" key="3">
    <source>
        <dbReference type="ARBA" id="ARBA00022989"/>
    </source>
</evidence>
<evidence type="ECO:0000256" key="4">
    <source>
        <dbReference type="ARBA" id="ARBA00023136"/>
    </source>
</evidence>
<evidence type="ECO:0000313" key="8">
    <source>
        <dbReference type="Proteomes" id="UP000177682"/>
    </source>
</evidence>
<evidence type="ECO:0000259" key="6">
    <source>
        <dbReference type="PROSITE" id="PS51012"/>
    </source>
</evidence>
<dbReference type="PROSITE" id="PS51012">
    <property type="entry name" value="ABC_TM2"/>
    <property type="match status" value="1"/>
</dbReference>
<evidence type="ECO:0000256" key="1">
    <source>
        <dbReference type="ARBA" id="ARBA00004141"/>
    </source>
</evidence>
<evidence type="ECO:0000313" key="7">
    <source>
        <dbReference type="EMBL" id="OGE90557.1"/>
    </source>
</evidence>
<evidence type="ECO:0000256" key="2">
    <source>
        <dbReference type="ARBA" id="ARBA00022692"/>
    </source>
</evidence>
<feature type="transmembrane region" description="Helical" evidence="5">
    <location>
        <begin position="118"/>
        <end position="136"/>
    </location>
</feature>
<comment type="caution">
    <text evidence="7">The sequence shown here is derived from an EMBL/GenBank/DDBJ whole genome shotgun (WGS) entry which is preliminary data.</text>
</comment>
<feature type="transmembrane region" description="Helical" evidence="5">
    <location>
        <begin position="230"/>
        <end position="250"/>
    </location>
</feature>
<protein>
    <recommendedName>
        <fullName evidence="5">Transport permease protein</fullName>
    </recommendedName>
</protein>
<evidence type="ECO:0000256" key="5">
    <source>
        <dbReference type="RuleBase" id="RU361157"/>
    </source>
</evidence>
<feature type="transmembrane region" description="Helical" evidence="5">
    <location>
        <begin position="30"/>
        <end position="50"/>
    </location>
</feature>
<comment type="similarity">
    <text evidence="5">Belongs to the ABC-2 integral membrane protein family.</text>
</comment>
<feature type="domain" description="ABC transmembrane type-2" evidence="6">
    <location>
        <begin position="29"/>
        <end position="255"/>
    </location>
</feature>
<dbReference type="GO" id="GO:0043190">
    <property type="term" value="C:ATP-binding cassette (ABC) transporter complex"/>
    <property type="evidence" value="ECO:0007669"/>
    <property type="project" value="InterPro"/>
</dbReference>
<gene>
    <name evidence="7" type="ORF">A3E29_02045</name>
</gene>
<dbReference type="AlphaFoldDB" id="A0A1F5PL22"/>
<dbReference type="PANTHER" id="PTHR43229:SF2">
    <property type="entry name" value="NODULATION PROTEIN J"/>
    <property type="match status" value="1"/>
</dbReference>
<comment type="subcellular location">
    <subcellularLocation>
        <location evidence="5">Cell membrane</location>
        <topology evidence="5">Multi-pass membrane protein</topology>
    </subcellularLocation>
    <subcellularLocation>
        <location evidence="1">Membrane</location>
        <topology evidence="1">Multi-pass membrane protein</topology>
    </subcellularLocation>
</comment>
<reference evidence="7 8" key="1">
    <citation type="journal article" date="2016" name="Nat. Commun.">
        <title>Thousands of microbial genomes shed light on interconnected biogeochemical processes in an aquifer system.</title>
        <authorList>
            <person name="Anantharaman K."/>
            <person name="Brown C.T."/>
            <person name="Hug L.A."/>
            <person name="Sharon I."/>
            <person name="Castelle C.J."/>
            <person name="Probst A.J."/>
            <person name="Thomas B.C."/>
            <person name="Singh A."/>
            <person name="Wilkins M.J."/>
            <person name="Karaoz U."/>
            <person name="Brodie E.L."/>
            <person name="Williams K.H."/>
            <person name="Hubbard S.S."/>
            <person name="Banfield J.F."/>
        </authorList>
    </citation>
    <scope>NUCLEOTIDE SEQUENCE [LARGE SCALE GENOMIC DNA]</scope>
</reference>
<dbReference type="InterPro" id="IPR000412">
    <property type="entry name" value="ABC_2_transport"/>
</dbReference>
<dbReference type="PANTHER" id="PTHR43229">
    <property type="entry name" value="NODULATION PROTEIN J"/>
    <property type="match status" value="1"/>
</dbReference>
<dbReference type="EMBL" id="MFEY01000005">
    <property type="protein sequence ID" value="OGE90557.1"/>
    <property type="molecule type" value="Genomic_DNA"/>
</dbReference>